<comment type="caution">
    <text evidence="2">The sequence shown here is derived from an EMBL/GenBank/DDBJ whole genome shotgun (WGS) entry which is preliminary data.</text>
</comment>
<dbReference type="PANTHER" id="PTHR47843">
    <property type="entry name" value="BTB DOMAIN-CONTAINING PROTEIN-RELATED"/>
    <property type="match status" value="1"/>
</dbReference>
<reference evidence="2 3" key="1">
    <citation type="submission" date="2023-01" db="EMBL/GenBank/DDBJ databases">
        <title>Analysis of 21 Apiospora genomes using comparative genomics revels a genus with tremendous synthesis potential of carbohydrate active enzymes and secondary metabolites.</title>
        <authorList>
            <person name="Sorensen T."/>
        </authorList>
    </citation>
    <scope>NUCLEOTIDE SEQUENCE [LARGE SCALE GENOMIC DNA]</scope>
    <source>
        <strain evidence="2 3">CBS 24483</strain>
    </source>
</reference>
<dbReference type="InterPro" id="IPR011333">
    <property type="entry name" value="SKP1/BTB/POZ_sf"/>
</dbReference>
<accession>A0ABR1Q5C8</accession>
<dbReference type="SUPFAM" id="SSF54695">
    <property type="entry name" value="POZ domain"/>
    <property type="match status" value="1"/>
</dbReference>
<evidence type="ECO:0008006" key="4">
    <source>
        <dbReference type="Google" id="ProtNLM"/>
    </source>
</evidence>
<name>A0ABR1Q5C8_9PEZI</name>
<evidence type="ECO:0000313" key="2">
    <source>
        <dbReference type="EMBL" id="KAK7946763.1"/>
    </source>
</evidence>
<dbReference type="EMBL" id="JAQQWE010000007">
    <property type="protein sequence ID" value="KAK7946763.1"/>
    <property type="molecule type" value="Genomic_DNA"/>
</dbReference>
<keyword evidence="3" id="KW-1185">Reference proteome</keyword>
<gene>
    <name evidence="2" type="ORF">PG986_011084</name>
</gene>
<dbReference type="GeneID" id="92080368"/>
<evidence type="ECO:0000256" key="1">
    <source>
        <dbReference type="SAM" id="MobiDB-lite"/>
    </source>
</evidence>
<organism evidence="2 3">
    <name type="scientific">Apiospora aurea</name>
    <dbReference type="NCBI Taxonomy" id="335848"/>
    <lineage>
        <taxon>Eukaryota</taxon>
        <taxon>Fungi</taxon>
        <taxon>Dikarya</taxon>
        <taxon>Ascomycota</taxon>
        <taxon>Pezizomycotina</taxon>
        <taxon>Sordariomycetes</taxon>
        <taxon>Xylariomycetidae</taxon>
        <taxon>Amphisphaeriales</taxon>
        <taxon>Apiosporaceae</taxon>
        <taxon>Apiospora</taxon>
    </lineage>
</organism>
<evidence type="ECO:0000313" key="3">
    <source>
        <dbReference type="Proteomes" id="UP001391051"/>
    </source>
</evidence>
<protein>
    <recommendedName>
        <fullName evidence="4">BTB domain-containing protein</fullName>
    </recommendedName>
</protein>
<dbReference type="Proteomes" id="UP001391051">
    <property type="component" value="Unassembled WGS sequence"/>
</dbReference>
<dbReference type="Gene3D" id="3.30.710.10">
    <property type="entry name" value="Potassium Channel Kv1.1, Chain A"/>
    <property type="match status" value="1"/>
</dbReference>
<proteinExistence type="predicted"/>
<feature type="region of interest" description="Disordered" evidence="1">
    <location>
        <begin position="72"/>
        <end position="93"/>
    </location>
</feature>
<dbReference type="RefSeq" id="XP_066696797.1">
    <property type="nucleotide sequence ID" value="XM_066847306.1"/>
</dbReference>
<feature type="non-terminal residue" evidence="2">
    <location>
        <position position="1"/>
    </location>
</feature>
<sequence>IAASGPFRFLVGPEKKEYMMHAELVARLSEPLRALVTGGMDESWRGVVEWPEVDEATFMRFFQFAYTGHFDAEAPEPPPPKSPRLSEAAPEEPFEEAELGVETGYDAFGNVRLVQRRKMRMAKKAWNTLEKSQTNLWTSFKELYTPLEIRPTDWSLPEQDPTADFTRVFLAYARLYVLADEKGIQGLADLSLRRLHRTLVHFNLQVKDADSIASLVEYCFENTCDKGAEQDGLRRLVCLFSACKLEILWTSEVFRRVFVETGDFSVGVVGMLLARLD</sequence>